<evidence type="ECO:0000256" key="1">
    <source>
        <dbReference type="ARBA" id="ARBA00022723"/>
    </source>
</evidence>
<evidence type="ECO:0000256" key="2">
    <source>
        <dbReference type="ARBA" id="ARBA00022833"/>
    </source>
</evidence>
<dbReference type="PROSITE" id="PS00478">
    <property type="entry name" value="LIM_DOMAIN_1"/>
    <property type="match status" value="1"/>
</dbReference>
<dbReference type="SMART" id="SM00132">
    <property type="entry name" value="LIM"/>
    <property type="match status" value="1"/>
</dbReference>
<evidence type="ECO:0000313" key="7">
    <source>
        <dbReference type="Ensembl" id="ENSCCRP00020099808.1"/>
    </source>
</evidence>
<dbReference type="Gene3D" id="2.10.110.10">
    <property type="entry name" value="Cysteine Rich Protein"/>
    <property type="match status" value="1"/>
</dbReference>
<evidence type="ECO:0000256" key="5">
    <source>
        <dbReference type="SAM" id="MobiDB-lite"/>
    </source>
</evidence>
<feature type="domain" description="LIM zinc-binding" evidence="6">
    <location>
        <begin position="67"/>
        <end position="127"/>
    </location>
</feature>
<name>A0A8C2JUD0_CYPCA</name>
<dbReference type="CDD" id="cd09442">
    <property type="entry name" value="LIM_Eplin_like"/>
    <property type="match status" value="1"/>
</dbReference>
<dbReference type="FunFam" id="2.10.110.10:FF:000002">
    <property type="entry name" value="LIM domain and actin-binding 1"/>
    <property type="match status" value="1"/>
</dbReference>
<evidence type="ECO:0000259" key="6">
    <source>
        <dbReference type="PROSITE" id="PS50023"/>
    </source>
</evidence>
<feature type="region of interest" description="Disordered" evidence="5">
    <location>
        <begin position="1"/>
        <end position="30"/>
    </location>
</feature>
<keyword evidence="1 4" id="KW-0479">Metal-binding</keyword>
<keyword evidence="3 4" id="KW-0440">LIM domain</keyword>
<dbReference type="Pfam" id="PF00412">
    <property type="entry name" value="LIM"/>
    <property type="match status" value="1"/>
</dbReference>
<organism evidence="7 8">
    <name type="scientific">Cyprinus carpio</name>
    <name type="common">Common carp</name>
    <dbReference type="NCBI Taxonomy" id="7962"/>
    <lineage>
        <taxon>Eukaryota</taxon>
        <taxon>Metazoa</taxon>
        <taxon>Chordata</taxon>
        <taxon>Craniata</taxon>
        <taxon>Vertebrata</taxon>
        <taxon>Euteleostomi</taxon>
        <taxon>Actinopterygii</taxon>
        <taxon>Neopterygii</taxon>
        <taxon>Teleostei</taxon>
        <taxon>Ostariophysi</taxon>
        <taxon>Cypriniformes</taxon>
        <taxon>Cyprinidae</taxon>
        <taxon>Cyprininae</taxon>
        <taxon>Cyprinus</taxon>
    </lineage>
</organism>
<reference evidence="7" key="1">
    <citation type="submission" date="2025-08" db="UniProtKB">
        <authorList>
            <consortium name="Ensembl"/>
        </authorList>
    </citation>
    <scope>IDENTIFICATION</scope>
</reference>
<proteinExistence type="predicted"/>
<evidence type="ECO:0000313" key="8">
    <source>
        <dbReference type="Proteomes" id="UP000694701"/>
    </source>
</evidence>
<evidence type="ECO:0000256" key="3">
    <source>
        <dbReference type="ARBA" id="ARBA00023038"/>
    </source>
</evidence>
<protein>
    <recommendedName>
        <fullName evidence="6">LIM zinc-binding domain-containing protein</fullName>
    </recommendedName>
</protein>
<dbReference type="AlphaFoldDB" id="A0A8C2JUD0"/>
<dbReference type="Proteomes" id="UP000694701">
    <property type="component" value="Unplaced"/>
</dbReference>
<dbReference type="Ensembl" id="ENSCCRT00020109123.1">
    <property type="protein sequence ID" value="ENSCCRP00020099808.1"/>
    <property type="gene ID" value="ENSCCRG00020045867.1"/>
</dbReference>
<feature type="compositionally biased region" description="Basic and acidic residues" evidence="5">
    <location>
        <begin position="8"/>
        <end position="21"/>
    </location>
</feature>
<dbReference type="InterPro" id="IPR001781">
    <property type="entry name" value="Znf_LIM"/>
</dbReference>
<dbReference type="GO" id="GO:0046872">
    <property type="term" value="F:metal ion binding"/>
    <property type="evidence" value="ECO:0007669"/>
    <property type="project" value="UniProtKB-KW"/>
</dbReference>
<dbReference type="PANTHER" id="PTHR24206">
    <property type="entry name" value="OS06G0237300 PROTEIN"/>
    <property type="match status" value="1"/>
</dbReference>
<sequence length="172" mass="19855">MGEQAHQYLREERKNLEKQEEAPEGFSQTKSVNEHFSTVDEFGNTVIGSKSETTSHSRSKIQVPESELCQVCRKRVYPMESLIADKQNFHKSCFRCAHCSSQLSLGNYASLHGRMYCKPHYKQLFKSKGNYDEGFGERPHKELWTLFKAPGVQDKLGKYDNSVFFFLFAVNI</sequence>
<keyword evidence="2 4" id="KW-0862">Zinc</keyword>
<dbReference type="PROSITE" id="PS50023">
    <property type="entry name" value="LIM_DOMAIN_2"/>
    <property type="match status" value="1"/>
</dbReference>
<accession>A0A8C2JUD0</accession>
<dbReference type="SUPFAM" id="SSF57716">
    <property type="entry name" value="Glucocorticoid receptor-like (DNA-binding domain)"/>
    <property type="match status" value="2"/>
</dbReference>
<evidence type="ECO:0000256" key="4">
    <source>
        <dbReference type="PROSITE-ProRule" id="PRU00125"/>
    </source>
</evidence>